<evidence type="ECO:0000313" key="2">
    <source>
        <dbReference type="Proteomes" id="UP000007589"/>
    </source>
</evidence>
<dbReference type="AlphaFoldDB" id="H8K8F6"/>
<protein>
    <submittedName>
        <fullName evidence="1">Uncharacterized protein</fullName>
    </submittedName>
</protein>
<keyword evidence="2" id="KW-1185">Reference proteome</keyword>
<dbReference type="STRING" id="1105110.MC5_06545"/>
<evidence type="ECO:0000313" key="1">
    <source>
        <dbReference type="EMBL" id="AFC71549.1"/>
    </source>
</evidence>
<gene>
    <name evidence="1" type="ordered locus">MC5_06545</name>
</gene>
<sequence>MKKQAEKIKITDDIIRNKFDEILSGKDIEEQQIMGFNNFY</sequence>
<organism evidence="1 2">
    <name type="scientific">Rickettsia australis (strain Cutlack)</name>
    <dbReference type="NCBI Taxonomy" id="1105110"/>
    <lineage>
        <taxon>Bacteria</taxon>
        <taxon>Pseudomonadati</taxon>
        <taxon>Pseudomonadota</taxon>
        <taxon>Alphaproteobacteria</taxon>
        <taxon>Rickettsiales</taxon>
        <taxon>Rickettsiaceae</taxon>
        <taxon>Rickettsieae</taxon>
        <taxon>Rickettsia</taxon>
        <taxon>spotted fever group</taxon>
    </lineage>
</organism>
<accession>H8K8F6</accession>
<dbReference type="HOGENOM" id="CLU_3295686_0_0_5"/>
<proteinExistence type="predicted"/>
<dbReference type="KEGG" id="rau:MC5_06545"/>
<dbReference type="RefSeq" id="WP_014413072.1">
    <property type="nucleotide sequence ID" value="NC_017058.1"/>
</dbReference>
<reference evidence="2" key="1">
    <citation type="submission" date="2012-02" db="EMBL/GenBank/DDBJ databases">
        <title>Complete genome sequence of Rickettsia australis strain Cutlack.</title>
        <authorList>
            <person name="Johnson S.L."/>
            <person name="Munk A.C."/>
            <person name="Han S."/>
            <person name="Bruce D.C."/>
            <person name="Dasch G.A."/>
        </authorList>
    </citation>
    <scope>NUCLEOTIDE SEQUENCE [LARGE SCALE GENOMIC DNA]</scope>
    <source>
        <strain evidence="2">Cutlack</strain>
    </source>
</reference>
<name>H8K8F6_RICAC</name>
<dbReference type="Proteomes" id="UP000007589">
    <property type="component" value="Chromosome"/>
</dbReference>
<dbReference type="EMBL" id="CP003338">
    <property type="protein sequence ID" value="AFC71549.1"/>
    <property type="molecule type" value="Genomic_DNA"/>
</dbReference>